<keyword evidence="2" id="KW-0812">Transmembrane</keyword>
<feature type="transmembrane region" description="Helical" evidence="2">
    <location>
        <begin position="82"/>
        <end position="106"/>
    </location>
</feature>
<protein>
    <submittedName>
        <fullName evidence="3">Uncharacterized protein</fullName>
    </submittedName>
</protein>
<feature type="transmembrane region" description="Helical" evidence="2">
    <location>
        <begin position="190"/>
        <end position="211"/>
    </location>
</feature>
<organism evidence="3 4">
    <name type="scientific">Geodermatophilus ruber</name>
    <dbReference type="NCBI Taxonomy" id="504800"/>
    <lineage>
        <taxon>Bacteria</taxon>
        <taxon>Bacillati</taxon>
        <taxon>Actinomycetota</taxon>
        <taxon>Actinomycetes</taxon>
        <taxon>Geodermatophilales</taxon>
        <taxon>Geodermatophilaceae</taxon>
        <taxon>Geodermatophilus</taxon>
    </lineage>
</organism>
<evidence type="ECO:0000313" key="4">
    <source>
        <dbReference type="Proteomes" id="UP000199152"/>
    </source>
</evidence>
<feature type="region of interest" description="Disordered" evidence="1">
    <location>
        <begin position="1"/>
        <end position="63"/>
    </location>
</feature>
<proteinExistence type="predicted"/>
<dbReference type="Proteomes" id="UP000199152">
    <property type="component" value="Unassembled WGS sequence"/>
</dbReference>
<gene>
    <name evidence="3" type="ORF">SAMN04488085_11278</name>
</gene>
<evidence type="ECO:0000256" key="2">
    <source>
        <dbReference type="SAM" id="Phobius"/>
    </source>
</evidence>
<dbReference type="InParanoid" id="A0A1I4I7X0"/>
<reference evidence="3 4" key="1">
    <citation type="submission" date="2016-10" db="EMBL/GenBank/DDBJ databases">
        <authorList>
            <person name="de Groot N.N."/>
        </authorList>
    </citation>
    <scope>NUCLEOTIDE SEQUENCE [LARGE SCALE GENOMIC DNA]</scope>
    <source>
        <strain evidence="3 4">DSM 45317</strain>
    </source>
</reference>
<keyword evidence="4" id="KW-1185">Reference proteome</keyword>
<feature type="transmembrane region" description="Helical" evidence="2">
    <location>
        <begin position="162"/>
        <end position="184"/>
    </location>
</feature>
<dbReference type="STRING" id="504800.SAMN04488085_11278"/>
<dbReference type="RefSeq" id="WP_177212866.1">
    <property type="nucleotide sequence ID" value="NZ_FOSW01000012.1"/>
</dbReference>
<accession>A0A1I4I7X0</accession>
<keyword evidence="2" id="KW-1133">Transmembrane helix</keyword>
<dbReference type="SUPFAM" id="SSF81995">
    <property type="entry name" value="beta-sandwich domain of Sec23/24"/>
    <property type="match status" value="1"/>
</dbReference>
<evidence type="ECO:0000256" key="1">
    <source>
        <dbReference type="SAM" id="MobiDB-lite"/>
    </source>
</evidence>
<feature type="compositionally biased region" description="Low complexity" evidence="1">
    <location>
        <begin position="23"/>
        <end position="63"/>
    </location>
</feature>
<sequence>MSTHDNDHGAGAGPEYGQPHGAPQPSYGQQYGQQPYGQQYQPSPYGQGQQYGQQPGYPQQYGQQPGYGPYGQSAVPAKPGGVVTAAVLGFVFGAIGVIVTLFSIIAGAAVGGSATDIDDIPGLEGLAGAIGGVLLVFGLITLAWTVVTIWGSVWALTGRSRVMLLVGGSIALAVTLFGLIGNLSEADVNGAGGVVTSLLFFLAALAIVVLLSMKPAANFFAAHRARRGR</sequence>
<feature type="transmembrane region" description="Helical" evidence="2">
    <location>
        <begin position="126"/>
        <end position="150"/>
    </location>
</feature>
<dbReference type="AlphaFoldDB" id="A0A1I4I7X0"/>
<evidence type="ECO:0000313" key="3">
    <source>
        <dbReference type="EMBL" id="SFL50177.1"/>
    </source>
</evidence>
<dbReference type="EMBL" id="FOSW01000012">
    <property type="protein sequence ID" value="SFL50177.1"/>
    <property type="molecule type" value="Genomic_DNA"/>
</dbReference>
<name>A0A1I4I7X0_9ACTN</name>
<keyword evidence="2" id="KW-0472">Membrane</keyword>